<dbReference type="EMBL" id="CP097510">
    <property type="protein sequence ID" value="URE26544.1"/>
    <property type="molecule type" value="Genomic_DNA"/>
</dbReference>
<evidence type="ECO:0000313" key="4">
    <source>
        <dbReference type="EMBL" id="URE26544.1"/>
    </source>
</evidence>
<proteinExistence type="predicted"/>
<dbReference type="GO" id="GO:0003723">
    <property type="term" value="F:RNA binding"/>
    <property type="evidence" value="ECO:0007669"/>
    <property type="project" value="TreeGrafter"/>
</dbReference>
<gene>
    <name evidence="4" type="ORF">MUK42_34936</name>
</gene>
<dbReference type="InterPro" id="IPR052225">
    <property type="entry name" value="Ser/Arg_repetitive_matrix"/>
</dbReference>
<name>A0A9E7HAH2_9LILI</name>
<dbReference type="SMART" id="SM00311">
    <property type="entry name" value="PWI"/>
    <property type="match status" value="1"/>
</dbReference>
<keyword evidence="1" id="KW-0507">mRNA processing</keyword>
<sequence length="238" mass="27296">MSGGFFRGTSAEQDTRFSNKQAKLLKSQKFAAELDHPVDMTKVQMDVIRPWIATRYQVLISKLSTQEVDGKQIQIQLTGFLEKNTGKFMKELWGLLLSAQTNASGVPQQFLNAKEEEMKKRKVESDRITEEIQKRKEKEGRDFEQGNKRRLDAEADNSRLTNAISGWSSEHPLDKTSSVQPEKERDVDMRRSPILKGRLYISSHLNDNSPIRFYHDIAAAQVYSSKFHFSSPQIFPAE</sequence>
<dbReference type="InterPro" id="IPR002483">
    <property type="entry name" value="PWI_dom"/>
</dbReference>
<evidence type="ECO:0000256" key="1">
    <source>
        <dbReference type="ARBA" id="ARBA00022664"/>
    </source>
</evidence>
<evidence type="ECO:0000313" key="5">
    <source>
        <dbReference type="Proteomes" id="UP001055439"/>
    </source>
</evidence>
<organism evidence="4 5">
    <name type="scientific">Musa troglodytarum</name>
    <name type="common">fe'i banana</name>
    <dbReference type="NCBI Taxonomy" id="320322"/>
    <lineage>
        <taxon>Eukaryota</taxon>
        <taxon>Viridiplantae</taxon>
        <taxon>Streptophyta</taxon>
        <taxon>Embryophyta</taxon>
        <taxon>Tracheophyta</taxon>
        <taxon>Spermatophyta</taxon>
        <taxon>Magnoliopsida</taxon>
        <taxon>Liliopsida</taxon>
        <taxon>Zingiberales</taxon>
        <taxon>Musaceae</taxon>
        <taxon>Musa</taxon>
    </lineage>
</organism>
<reference evidence="4" key="1">
    <citation type="submission" date="2022-05" db="EMBL/GenBank/DDBJ databases">
        <title>The Musa troglodytarum L. genome provides insights into the mechanism of non-climacteric behaviour and enrichment of carotenoids.</title>
        <authorList>
            <person name="Wang J."/>
        </authorList>
    </citation>
    <scope>NUCLEOTIDE SEQUENCE</scope>
    <source>
        <tissue evidence="4">Leaf</tissue>
    </source>
</reference>
<keyword evidence="5" id="KW-1185">Reference proteome</keyword>
<dbReference type="AlphaFoldDB" id="A0A9E7HAH2"/>
<dbReference type="PROSITE" id="PS51025">
    <property type="entry name" value="PWI"/>
    <property type="match status" value="1"/>
</dbReference>
<feature type="domain" description="PWI" evidence="3">
    <location>
        <begin position="27"/>
        <end position="113"/>
    </location>
</feature>
<dbReference type="Proteomes" id="UP001055439">
    <property type="component" value="Chromosome 8"/>
</dbReference>
<dbReference type="SUPFAM" id="SSF101233">
    <property type="entry name" value="PWI domain"/>
    <property type="match status" value="1"/>
</dbReference>
<dbReference type="PANTHER" id="PTHR23148:SF0">
    <property type="entry name" value="SERINE_ARGININE REPETITIVE MATRIX PROTEIN 1"/>
    <property type="match status" value="1"/>
</dbReference>
<accession>A0A9E7HAH2</accession>
<dbReference type="Pfam" id="PF01480">
    <property type="entry name" value="PWI"/>
    <property type="match status" value="1"/>
</dbReference>
<protein>
    <submittedName>
        <fullName evidence="4">PWI</fullName>
    </submittedName>
</protein>
<feature type="compositionally biased region" description="Polar residues" evidence="2">
    <location>
        <begin position="158"/>
        <end position="168"/>
    </location>
</feature>
<feature type="region of interest" description="Disordered" evidence="2">
    <location>
        <begin position="122"/>
        <end position="188"/>
    </location>
</feature>
<dbReference type="OrthoDB" id="163257at2759"/>
<feature type="compositionally biased region" description="Basic and acidic residues" evidence="2">
    <location>
        <begin position="122"/>
        <end position="157"/>
    </location>
</feature>
<dbReference type="Gene3D" id="1.20.1390.10">
    <property type="entry name" value="PWI domain"/>
    <property type="match status" value="1"/>
</dbReference>
<evidence type="ECO:0000256" key="2">
    <source>
        <dbReference type="SAM" id="MobiDB-lite"/>
    </source>
</evidence>
<evidence type="ECO:0000259" key="3">
    <source>
        <dbReference type="PROSITE" id="PS51025"/>
    </source>
</evidence>
<dbReference type="GO" id="GO:0006397">
    <property type="term" value="P:mRNA processing"/>
    <property type="evidence" value="ECO:0007669"/>
    <property type="project" value="UniProtKB-KW"/>
</dbReference>
<dbReference type="PANTHER" id="PTHR23148">
    <property type="entry name" value="SERINE/ARGININE REGULATED NUCLEAR MATRIX PROTEIN"/>
    <property type="match status" value="1"/>
</dbReference>
<dbReference type="InterPro" id="IPR036483">
    <property type="entry name" value="PWI_dom_sf"/>
</dbReference>
<dbReference type="GO" id="GO:0048024">
    <property type="term" value="P:regulation of mRNA splicing, via spliceosome"/>
    <property type="evidence" value="ECO:0007669"/>
    <property type="project" value="TreeGrafter"/>
</dbReference>
<dbReference type="GO" id="GO:0005681">
    <property type="term" value="C:spliceosomal complex"/>
    <property type="evidence" value="ECO:0007669"/>
    <property type="project" value="TreeGrafter"/>
</dbReference>